<evidence type="ECO:0000259" key="2">
    <source>
        <dbReference type="Pfam" id="PF17761"/>
    </source>
</evidence>
<dbReference type="GO" id="GO:0003676">
    <property type="term" value="F:nucleic acid binding"/>
    <property type="evidence" value="ECO:0007669"/>
    <property type="project" value="InterPro"/>
</dbReference>
<dbReference type="Gene3D" id="3.40.1350.10">
    <property type="match status" value="1"/>
</dbReference>
<dbReference type="InterPro" id="IPR053148">
    <property type="entry name" value="PD-DEXK-like_domain"/>
</dbReference>
<dbReference type="STRING" id="651182.TOL2_C37310"/>
<dbReference type="Pfam" id="PF17761">
    <property type="entry name" value="DUF1016_N"/>
    <property type="match status" value="1"/>
</dbReference>
<dbReference type="InterPro" id="IPR009362">
    <property type="entry name" value="YhcG_C"/>
</dbReference>
<dbReference type="KEGG" id="dto:TOL2_C37310"/>
<dbReference type="RefSeq" id="WP_014959073.1">
    <property type="nucleotide sequence ID" value="NC_018645.1"/>
</dbReference>
<dbReference type="Pfam" id="PF06250">
    <property type="entry name" value="YhcG_C"/>
    <property type="match status" value="1"/>
</dbReference>
<evidence type="ECO:0000259" key="1">
    <source>
        <dbReference type="Pfam" id="PF06250"/>
    </source>
</evidence>
<dbReference type="PANTHER" id="PTHR30547:SF0">
    <property type="entry name" value="BLR8175 PROTEIN"/>
    <property type="match status" value="1"/>
</dbReference>
<sequence length="366" mass="42144">MNNLNITPEYKKWLVTLKSKIRSAQIKAALAVNSALIEFYRDLGRMISEKDAVWGSRFLKNLSKDLKKEFPDIQGFSVTNLKYCRLFYHYISISPQVGDETTKLKSPRAGDQIDLPSGDEIYQHIRQIPWGHIKLLIGKVKDQHAALFYIHETIENGWSRDVLALQIKSNLYSRQGKAITNFKTTLPEPQSDLAQQTIKDPYSFDFLAFTKPYNERDIENQLITHITKFLLELGKGFAFVGRQYHLEVGDSDYYLDLLFYHIKLKCYVVVELKNTKFIPEYAGKLNFYLSAVDSLLKSETDQPTIGILLCRDRNSIETEFALRDINKPMGVSDFTLTENLPENLKGSLPTIEEIEADLERLEEKGQ</sequence>
<name>K0NP43_DESTT</name>
<evidence type="ECO:0000313" key="3">
    <source>
        <dbReference type="EMBL" id="CCK81888.1"/>
    </source>
</evidence>
<evidence type="ECO:0000313" key="4">
    <source>
        <dbReference type="Proteomes" id="UP000007347"/>
    </source>
</evidence>
<protein>
    <submittedName>
        <fullName evidence="3">Conserved uncharacterized protein, DUF1016</fullName>
    </submittedName>
</protein>
<dbReference type="AlphaFoldDB" id="K0NP43"/>
<proteinExistence type="predicted"/>
<dbReference type="InterPro" id="IPR041527">
    <property type="entry name" value="YhcG_N"/>
</dbReference>
<gene>
    <name evidence="3" type="ordered locus">TOL2_C37310</name>
</gene>
<dbReference type="InterPro" id="IPR011856">
    <property type="entry name" value="tRNA_endonuc-like_dom_sf"/>
</dbReference>
<accession>K0NP43</accession>
<dbReference type="EMBL" id="FO203503">
    <property type="protein sequence ID" value="CCK81888.1"/>
    <property type="molecule type" value="Genomic_DNA"/>
</dbReference>
<organism evidence="3 4">
    <name type="scientific">Desulfobacula toluolica (strain DSM 7467 / Tol2)</name>
    <dbReference type="NCBI Taxonomy" id="651182"/>
    <lineage>
        <taxon>Bacteria</taxon>
        <taxon>Pseudomonadati</taxon>
        <taxon>Thermodesulfobacteriota</taxon>
        <taxon>Desulfobacteria</taxon>
        <taxon>Desulfobacterales</taxon>
        <taxon>Desulfobacteraceae</taxon>
        <taxon>Desulfobacula</taxon>
    </lineage>
</organism>
<feature type="domain" description="YhcG PDDEXK nuclease" evidence="1">
    <location>
        <begin position="195"/>
        <end position="349"/>
    </location>
</feature>
<dbReference type="PATRIC" id="fig|651182.5.peg.4391"/>
<feature type="domain" description="YhcG N-terminal" evidence="2">
    <location>
        <begin position="17"/>
        <end position="174"/>
    </location>
</feature>
<dbReference type="Proteomes" id="UP000007347">
    <property type="component" value="Chromosome"/>
</dbReference>
<keyword evidence="4" id="KW-1185">Reference proteome</keyword>
<dbReference type="OrthoDB" id="9801263at2"/>
<dbReference type="PANTHER" id="PTHR30547">
    <property type="entry name" value="UNCHARACTERIZED PROTEIN YHCG-RELATED"/>
    <property type="match status" value="1"/>
</dbReference>
<dbReference type="HOGENOM" id="CLU_046640_0_1_7"/>
<reference evidence="3 4" key="1">
    <citation type="journal article" date="2013" name="Environ. Microbiol.">
        <title>Complete genome, catabolic sub-proteomes and key-metabolites of Desulfobacula toluolica Tol2, a marine, aromatic compound-degrading, sulfate-reducing bacterium.</title>
        <authorList>
            <person name="Wohlbrand L."/>
            <person name="Jacob J.H."/>
            <person name="Kube M."/>
            <person name="Mussmann M."/>
            <person name="Jarling R."/>
            <person name="Beck A."/>
            <person name="Amann R."/>
            <person name="Wilkes H."/>
            <person name="Reinhardt R."/>
            <person name="Rabus R."/>
        </authorList>
    </citation>
    <scope>NUCLEOTIDE SEQUENCE [LARGE SCALE GENOMIC DNA]</scope>
    <source>
        <strain evidence="4">DSM 7467 / Tol2</strain>
    </source>
</reference>